<dbReference type="PANTHER" id="PTHR36159">
    <property type="entry name" value="PROTEIN CBG23766"/>
    <property type="match status" value="1"/>
</dbReference>
<proteinExistence type="predicted"/>
<dbReference type="GeneID" id="136081193"/>
<sequence>MDLFGQISYQLSNQDIKTIYHPGQATTMLGMLKYPNDFQLAQGSNQSWYKDTATTAILADNSGFALRQAYIIQKPTTKGILLFSAAAALGKVNLNKISLLIPHVIPSDVERFSLCKSIKSKVALPVSFRARQCDTISVAQSTTFSWRLSVKTSPEKPRYIIVAFQTSKDGDQNANASIFDHCDLKNMHIMLNQERYPVVDYNLSLSNQQFSRANRDAAVFNEKFYGINELITQSNITPSDYKDLYPLFVFDVSKQSERIKSLTIDVQIKATLIRLF</sequence>
<evidence type="ECO:0000313" key="2">
    <source>
        <dbReference type="Proteomes" id="UP001652625"/>
    </source>
</evidence>
<dbReference type="PANTHER" id="PTHR36159:SF1">
    <property type="entry name" value="RETROVIRUS-RELATED POL POLYPROTEIN FROM TRANSPOSON 412-LIKE PROTEIN"/>
    <property type="match status" value="1"/>
</dbReference>
<dbReference type="InterPro" id="IPR049512">
    <property type="entry name" value="DJR-like_dom"/>
</dbReference>
<evidence type="ECO:0000259" key="1">
    <source>
        <dbReference type="Pfam" id="PF21738"/>
    </source>
</evidence>
<dbReference type="RefSeq" id="XP_065654563.1">
    <property type="nucleotide sequence ID" value="XM_065798491.1"/>
</dbReference>
<protein>
    <submittedName>
        <fullName evidence="3">Uncharacterized protein LOC136081193</fullName>
    </submittedName>
</protein>
<organism evidence="2 3">
    <name type="scientific">Hydra vulgaris</name>
    <name type="common">Hydra</name>
    <name type="synonym">Hydra attenuata</name>
    <dbReference type="NCBI Taxonomy" id="6087"/>
    <lineage>
        <taxon>Eukaryota</taxon>
        <taxon>Metazoa</taxon>
        <taxon>Cnidaria</taxon>
        <taxon>Hydrozoa</taxon>
        <taxon>Hydroidolina</taxon>
        <taxon>Anthoathecata</taxon>
        <taxon>Aplanulata</taxon>
        <taxon>Hydridae</taxon>
        <taxon>Hydra</taxon>
    </lineage>
</organism>
<evidence type="ECO:0000313" key="3">
    <source>
        <dbReference type="RefSeq" id="XP_065654563.1"/>
    </source>
</evidence>
<dbReference type="Proteomes" id="UP001652625">
    <property type="component" value="Chromosome 06"/>
</dbReference>
<name>A0ABM4BZD8_HYDVU</name>
<keyword evidence="2" id="KW-1185">Reference proteome</keyword>
<accession>A0ABM4BZD8</accession>
<feature type="domain" description="Double jelly roll-like" evidence="1">
    <location>
        <begin position="80"/>
        <end position="269"/>
    </location>
</feature>
<gene>
    <name evidence="3" type="primary">LOC136081193</name>
</gene>
<reference evidence="3" key="1">
    <citation type="submission" date="2025-08" db="UniProtKB">
        <authorList>
            <consortium name="RefSeq"/>
        </authorList>
    </citation>
    <scope>IDENTIFICATION</scope>
</reference>
<dbReference type="Pfam" id="PF21738">
    <property type="entry name" value="DJR-like_dom"/>
    <property type="match status" value="1"/>
</dbReference>